<sequence length="196" mass="21610">MNTGFLTLFKIIISAAFVDNIILARYIGLCPYIGMSSSVANSIGMGMAVTFVMVLASIVTWVLWNFIFVPLGLEYLRIMVFILVIATLVQLVEILLKKNVPNLYRAMGIYLPLITTNCAILAVTFLGVDYGYTLLQVVVYSISVALGFTVALVLLAGIRERLRLARVPQFWQGYPIVFVATCLLAIAFLGFKGLVK</sequence>
<dbReference type="InterPro" id="IPR011293">
    <property type="entry name" value="Ion_transpt_RnfA/RsxA"/>
</dbReference>
<dbReference type="Pfam" id="PF02508">
    <property type="entry name" value="Rnf-Nqr"/>
    <property type="match status" value="1"/>
</dbReference>
<evidence type="ECO:0000256" key="2">
    <source>
        <dbReference type="ARBA" id="ARBA00022448"/>
    </source>
</evidence>
<evidence type="ECO:0000256" key="6">
    <source>
        <dbReference type="ARBA" id="ARBA00022989"/>
    </source>
</evidence>
<keyword evidence="8" id="KW-1003">Cell membrane</keyword>
<dbReference type="HAMAP" id="MF_00459">
    <property type="entry name" value="RsxA_RnfA"/>
    <property type="match status" value="1"/>
</dbReference>
<keyword evidence="4 8" id="KW-1278">Translocase</keyword>
<dbReference type="EC" id="7.-.-.-" evidence="8"/>
<evidence type="ECO:0000256" key="3">
    <source>
        <dbReference type="ARBA" id="ARBA00022692"/>
    </source>
</evidence>
<dbReference type="InterPro" id="IPR003667">
    <property type="entry name" value="NqrDE/RnfAE"/>
</dbReference>
<dbReference type="InterPro" id="IPR050133">
    <property type="entry name" value="NqrDE/RnfAE_oxidrdctase"/>
</dbReference>
<dbReference type="PANTHER" id="PTHR30335:SF0">
    <property type="entry name" value="ION-TRANSLOCATING OXIDOREDUCTASE COMPLEX SUBUNIT A"/>
    <property type="match status" value="1"/>
</dbReference>
<evidence type="ECO:0000256" key="7">
    <source>
        <dbReference type="ARBA" id="ARBA00023136"/>
    </source>
</evidence>
<feature type="transmembrane region" description="Helical" evidence="8">
    <location>
        <begin position="170"/>
        <end position="191"/>
    </location>
</feature>
<feature type="transmembrane region" description="Helical" evidence="8">
    <location>
        <begin position="108"/>
        <end position="128"/>
    </location>
</feature>
<keyword evidence="2 8" id="KW-0813">Transport</keyword>
<name>A0A7V4DEK1_9BACT</name>
<organism evidence="9">
    <name type="scientific">Candidatus Caldatribacterium californiense</name>
    <dbReference type="NCBI Taxonomy" id="1454726"/>
    <lineage>
        <taxon>Bacteria</taxon>
        <taxon>Pseudomonadati</taxon>
        <taxon>Atribacterota</taxon>
        <taxon>Atribacteria</taxon>
        <taxon>Atribacterales</taxon>
        <taxon>Candidatus Caldatribacteriaceae</taxon>
        <taxon>Candidatus Caldatribacterium</taxon>
    </lineage>
</organism>
<dbReference type="EMBL" id="DTFV01000083">
    <property type="protein sequence ID" value="HGI30807.1"/>
    <property type="molecule type" value="Genomic_DNA"/>
</dbReference>
<keyword evidence="5 8" id="KW-0249">Electron transport</keyword>
<comment type="caution">
    <text evidence="9">The sequence shown here is derived from an EMBL/GenBank/DDBJ whole genome shotgun (WGS) entry which is preliminary data.</text>
</comment>
<comment type="similarity">
    <text evidence="8">Belongs to the NqrDE/RnfAE family.</text>
</comment>
<dbReference type="NCBIfam" id="TIGR01943">
    <property type="entry name" value="rnfA"/>
    <property type="match status" value="1"/>
</dbReference>
<keyword evidence="3 8" id="KW-0812">Transmembrane</keyword>
<dbReference type="AlphaFoldDB" id="A0A7V4DEK1"/>
<gene>
    <name evidence="8" type="primary">rnfA</name>
    <name evidence="9" type="ORF">ENV30_05810</name>
</gene>
<evidence type="ECO:0000256" key="5">
    <source>
        <dbReference type="ARBA" id="ARBA00022982"/>
    </source>
</evidence>
<keyword evidence="6 8" id="KW-1133">Transmembrane helix</keyword>
<dbReference type="PIRSF" id="PIRSF006102">
    <property type="entry name" value="NQR_DE"/>
    <property type="match status" value="1"/>
</dbReference>
<feature type="transmembrane region" description="Helical" evidence="8">
    <location>
        <begin position="134"/>
        <end position="158"/>
    </location>
</feature>
<evidence type="ECO:0000256" key="4">
    <source>
        <dbReference type="ARBA" id="ARBA00022967"/>
    </source>
</evidence>
<dbReference type="GO" id="GO:0005886">
    <property type="term" value="C:plasma membrane"/>
    <property type="evidence" value="ECO:0007669"/>
    <property type="project" value="UniProtKB-SubCell"/>
</dbReference>
<accession>A0A7V4DEK1</accession>
<comment type="subcellular location">
    <subcellularLocation>
        <location evidence="8">Cell membrane</location>
        <topology evidence="8">Multi-pass membrane protein</topology>
    </subcellularLocation>
    <subcellularLocation>
        <location evidence="1">Endomembrane system</location>
        <topology evidence="1">Multi-pass membrane protein</topology>
    </subcellularLocation>
</comment>
<feature type="transmembrane region" description="Helical" evidence="8">
    <location>
        <begin position="6"/>
        <end position="27"/>
    </location>
</feature>
<dbReference type="PANTHER" id="PTHR30335">
    <property type="entry name" value="INTEGRAL MEMBRANE PROTEIN OF SOXR-REDUCING COMPLEX"/>
    <property type="match status" value="1"/>
</dbReference>
<protein>
    <recommendedName>
        <fullName evidence="8">Ion-translocating oxidoreductase complex subunit A</fullName>
        <ecNumber evidence="8">7.-.-.-</ecNumber>
    </recommendedName>
    <alternativeName>
        <fullName evidence="8">Rnf electron transport complex subunit A</fullName>
    </alternativeName>
</protein>
<evidence type="ECO:0000256" key="8">
    <source>
        <dbReference type="HAMAP-Rule" id="MF_00459"/>
    </source>
</evidence>
<comment type="function">
    <text evidence="8">Part of a membrane-bound complex that couples electron transfer with translocation of ions across the membrane.</text>
</comment>
<evidence type="ECO:0000313" key="9">
    <source>
        <dbReference type="EMBL" id="HGI30807.1"/>
    </source>
</evidence>
<dbReference type="GO" id="GO:0012505">
    <property type="term" value="C:endomembrane system"/>
    <property type="evidence" value="ECO:0007669"/>
    <property type="project" value="UniProtKB-SubCell"/>
</dbReference>
<feature type="transmembrane region" description="Helical" evidence="8">
    <location>
        <begin position="39"/>
        <end position="64"/>
    </location>
</feature>
<dbReference type="GO" id="GO:0022900">
    <property type="term" value="P:electron transport chain"/>
    <property type="evidence" value="ECO:0007669"/>
    <property type="project" value="UniProtKB-UniRule"/>
</dbReference>
<reference evidence="9" key="1">
    <citation type="journal article" date="2020" name="mSystems">
        <title>Genome- and Community-Level Interaction Insights into Carbon Utilization and Element Cycling Functions of Hydrothermarchaeota in Hydrothermal Sediment.</title>
        <authorList>
            <person name="Zhou Z."/>
            <person name="Liu Y."/>
            <person name="Xu W."/>
            <person name="Pan J."/>
            <person name="Luo Z.H."/>
            <person name="Li M."/>
        </authorList>
    </citation>
    <scope>NUCLEOTIDE SEQUENCE [LARGE SCALE GENOMIC DNA]</scope>
    <source>
        <strain evidence="9">SpSt-747</strain>
    </source>
</reference>
<proteinExistence type="inferred from homology"/>
<evidence type="ECO:0000256" key="1">
    <source>
        <dbReference type="ARBA" id="ARBA00004127"/>
    </source>
</evidence>
<comment type="subunit">
    <text evidence="8">The complex is composed of six subunits: RnfA, RnfB, RnfC, RnfD, RnfE and RnfG.</text>
</comment>
<feature type="transmembrane region" description="Helical" evidence="8">
    <location>
        <begin position="76"/>
        <end position="96"/>
    </location>
</feature>
<keyword evidence="7 8" id="KW-0472">Membrane</keyword>